<dbReference type="InterPro" id="IPR007012">
    <property type="entry name" value="PolA_pol_cen_dom"/>
</dbReference>
<dbReference type="InterPro" id="IPR043519">
    <property type="entry name" value="NT_sf"/>
</dbReference>
<organism evidence="16 17">
    <name type="scientific">Circinella minor</name>
    <dbReference type="NCBI Taxonomy" id="1195481"/>
    <lineage>
        <taxon>Eukaryota</taxon>
        <taxon>Fungi</taxon>
        <taxon>Fungi incertae sedis</taxon>
        <taxon>Mucoromycota</taxon>
        <taxon>Mucoromycotina</taxon>
        <taxon>Mucoromycetes</taxon>
        <taxon>Mucorales</taxon>
        <taxon>Lichtheimiaceae</taxon>
        <taxon>Circinella</taxon>
    </lineage>
</organism>
<evidence type="ECO:0000256" key="11">
    <source>
        <dbReference type="ARBA" id="ARBA00022842"/>
    </source>
</evidence>
<feature type="domain" description="Poly(A) polymerase nucleotidyltransferase" evidence="15">
    <location>
        <begin position="8"/>
        <end position="174"/>
    </location>
</feature>
<accession>A0A8H7VNU0</accession>
<dbReference type="Gene3D" id="1.10.1410.10">
    <property type="match status" value="1"/>
</dbReference>
<feature type="domain" description="Poly(A) polymerase central" evidence="14">
    <location>
        <begin position="183"/>
        <end position="331"/>
    </location>
</feature>
<evidence type="ECO:0000313" key="16">
    <source>
        <dbReference type="EMBL" id="KAG2223313.1"/>
    </source>
</evidence>
<dbReference type="SUPFAM" id="SSF81631">
    <property type="entry name" value="PAP/OAS1 substrate-binding domain"/>
    <property type="match status" value="1"/>
</dbReference>
<reference evidence="16 17" key="1">
    <citation type="submission" date="2020-12" db="EMBL/GenBank/DDBJ databases">
        <title>Metabolic potential, ecology and presence of endohyphal bacteria is reflected in genomic diversity of Mucoromycotina.</title>
        <authorList>
            <person name="Muszewska A."/>
            <person name="Okrasinska A."/>
            <person name="Steczkiewicz K."/>
            <person name="Drgas O."/>
            <person name="Orlowska M."/>
            <person name="Perlinska-Lenart U."/>
            <person name="Aleksandrzak-Piekarczyk T."/>
            <person name="Szatraj K."/>
            <person name="Zielenkiewicz U."/>
            <person name="Pilsyk S."/>
            <person name="Malc E."/>
            <person name="Mieczkowski P."/>
            <person name="Kruszewska J.S."/>
            <person name="Biernat P."/>
            <person name="Pawlowska J."/>
        </authorList>
    </citation>
    <scope>NUCLEOTIDE SEQUENCE [LARGE SCALE GENOMIC DNA]</scope>
    <source>
        <strain evidence="16 17">CBS 142.35</strain>
    </source>
</reference>
<dbReference type="InterPro" id="IPR011068">
    <property type="entry name" value="NuclTrfase_I-like_C"/>
</dbReference>
<evidence type="ECO:0000259" key="14">
    <source>
        <dbReference type="Pfam" id="PF04928"/>
    </source>
</evidence>
<dbReference type="GO" id="GO:0031123">
    <property type="term" value="P:RNA 3'-end processing"/>
    <property type="evidence" value="ECO:0007669"/>
    <property type="project" value="InterPro"/>
</dbReference>
<evidence type="ECO:0000259" key="15">
    <source>
        <dbReference type="Pfam" id="PF20750"/>
    </source>
</evidence>
<evidence type="ECO:0000256" key="1">
    <source>
        <dbReference type="ARBA" id="ARBA00001936"/>
    </source>
</evidence>
<dbReference type="PANTHER" id="PTHR10682">
    <property type="entry name" value="POLY A POLYMERASE"/>
    <property type="match status" value="1"/>
</dbReference>
<dbReference type="GO" id="GO:0005524">
    <property type="term" value="F:ATP binding"/>
    <property type="evidence" value="ECO:0007669"/>
    <property type="project" value="UniProtKB-KW"/>
</dbReference>
<keyword evidence="10" id="KW-0067">ATP-binding</keyword>
<dbReference type="Pfam" id="PF04928">
    <property type="entry name" value="PAP_central"/>
    <property type="match status" value="1"/>
</dbReference>
<keyword evidence="11" id="KW-0460">Magnesium</keyword>
<keyword evidence="12" id="KW-0539">Nucleus</keyword>
<dbReference type="GO" id="GO:0003723">
    <property type="term" value="F:RNA binding"/>
    <property type="evidence" value="ECO:0007669"/>
    <property type="project" value="InterPro"/>
</dbReference>
<gene>
    <name evidence="16" type="ORF">INT45_008970</name>
</gene>
<dbReference type="CDD" id="cd05402">
    <property type="entry name" value="NT_PAP_TUTase"/>
    <property type="match status" value="1"/>
</dbReference>
<keyword evidence="6" id="KW-0507">mRNA processing</keyword>
<dbReference type="GO" id="GO:0046872">
    <property type="term" value="F:metal ion binding"/>
    <property type="evidence" value="ECO:0007669"/>
    <property type="project" value="UniProtKB-KW"/>
</dbReference>
<dbReference type="Gene3D" id="3.30.70.590">
    <property type="entry name" value="Poly(A) polymerase predicted RNA binding domain"/>
    <property type="match status" value="1"/>
</dbReference>
<evidence type="ECO:0000256" key="6">
    <source>
        <dbReference type="ARBA" id="ARBA00022664"/>
    </source>
</evidence>
<dbReference type="GO" id="GO:1990817">
    <property type="term" value="F:poly(A) RNA polymerase activity"/>
    <property type="evidence" value="ECO:0007669"/>
    <property type="project" value="UniProtKB-EC"/>
</dbReference>
<comment type="cofactor">
    <cofactor evidence="2">
        <name>Mg(2+)</name>
        <dbReference type="ChEBI" id="CHEBI:18420"/>
    </cofactor>
</comment>
<keyword evidence="9" id="KW-0547">Nucleotide-binding</keyword>
<dbReference type="EMBL" id="JAEPRB010000063">
    <property type="protein sequence ID" value="KAG2223313.1"/>
    <property type="molecule type" value="Genomic_DNA"/>
</dbReference>
<evidence type="ECO:0000256" key="9">
    <source>
        <dbReference type="ARBA" id="ARBA00022741"/>
    </source>
</evidence>
<proteinExistence type="inferred from homology"/>
<dbReference type="EC" id="2.7.7.19" evidence="5"/>
<comment type="caution">
    <text evidence="16">The sequence shown here is derived from an EMBL/GenBank/DDBJ whole genome shotgun (WGS) entry which is preliminary data.</text>
</comment>
<evidence type="ECO:0000256" key="4">
    <source>
        <dbReference type="ARBA" id="ARBA00010912"/>
    </source>
</evidence>
<dbReference type="SUPFAM" id="SSF81301">
    <property type="entry name" value="Nucleotidyltransferase"/>
    <property type="match status" value="1"/>
</dbReference>
<dbReference type="Gene3D" id="3.30.460.10">
    <property type="entry name" value="Beta Polymerase, domain 2"/>
    <property type="match status" value="1"/>
</dbReference>
<dbReference type="Proteomes" id="UP000646827">
    <property type="component" value="Unassembled WGS sequence"/>
</dbReference>
<dbReference type="OrthoDB" id="10263155at2759"/>
<dbReference type="Pfam" id="PF20750">
    <property type="entry name" value="PAP_NTPase"/>
    <property type="match status" value="1"/>
</dbReference>
<dbReference type="GO" id="GO:0005634">
    <property type="term" value="C:nucleus"/>
    <property type="evidence" value="ECO:0007669"/>
    <property type="project" value="UniProtKB-SubCell"/>
</dbReference>
<evidence type="ECO:0000313" key="17">
    <source>
        <dbReference type="Proteomes" id="UP000646827"/>
    </source>
</evidence>
<evidence type="ECO:0000256" key="8">
    <source>
        <dbReference type="ARBA" id="ARBA00022723"/>
    </source>
</evidence>
<evidence type="ECO:0000256" key="3">
    <source>
        <dbReference type="ARBA" id="ARBA00004123"/>
    </source>
</evidence>
<dbReference type="SUPFAM" id="SSF55003">
    <property type="entry name" value="PAP/Archaeal CCA-adding enzyme, C-terminal domain"/>
    <property type="match status" value="1"/>
</dbReference>
<keyword evidence="8" id="KW-0479">Metal-binding</keyword>
<evidence type="ECO:0000256" key="2">
    <source>
        <dbReference type="ARBA" id="ARBA00001946"/>
    </source>
</evidence>
<feature type="domain" description="Poly(A) polymerase RNA-binding" evidence="13">
    <location>
        <begin position="337"/>
        <end position="492"/>
    </location>
</feature>
<keyword evidence="7" id="KW-0808">Transferase</keyword>
<comment type="cofactor">
    <cofactor evidence="1">
        <name>Mn(2+)</name>
        <dbReference type="ChEBI" id="CHEBI:29035"/>
    </cofactor>
</comment>
<comment type="similarity">
    <text evidence="4">Belongs to the poly(A) polymerase family.</text>
</comment>
<dbReference type="PANTHER" id="PTHR10682:SF10">
    <property type="entry name" value="POLYNUCLEOTIDE ADENYLYLTRANSFERASE"/>
    <property type="match status" value="1"/>
</dbReference>
<comment type="subcellular location">
    <subcellularLocation>
        <location evidence="3">Nucleus</location>
    </subcellularLocation>
</comment>
<evidence type="ECO:0000256" key="5">
    <source>
        <dbReference type="ARBA" id="ARBA00012388"/>
    </source>
</evidence>
<dbReference type="GO" id="GO:0006397">
    <property type="term" value="P:mRNA processing"/>
    <property type="evidence" value="ECO:0007669"/>
    <property type="project" value="UniProtKB-KW"/>
</dbReference>
<dbReference type="AlphaFoldDB" id="A0A8H7VNU0"/>
<protein>
    <recommendedName>
        <fullName evidence="5">polynucleotide adenylyltransferase</fullName>
        <ecNumber evidence="5">2.7.7.19</ecNumber>
    </recommendedName>
</protein>
<dbReference type="InterPro" id="IPR048840">
    <property type="entry name" value="PolA_pol_NTPase"/>
</dbReference>
<keyword evidence="17" id="KW-1185">Reference proteome</keyword>
<name>A0A8H7VNU0_9FUNG</name>
<evidence type="ECO:0000256" key="12">
    <source>
        <dbReference type="ARBA" id="ARBA00023242"/>
    </source>
</evidence>
<dbReference type="InterPro" id="IPR007010">
    <property type="entry name" value="PolA_pol_RNA-bd_dom"/>
</dbReference>
<dbReference type="Pfam" id="PF04926">
    <property type="entry name" value="PAP_RNA-bind"/>
    <property type="match status" value="1"/>
</dbReference>
<sequence>MSKDSWWTYLVNHNVIENEDQLGKRQLVMELLQSSILSFMKQIQLENNIRKNNIQCQIIPFGSYGLGAHLTTGDIDVVLLSPSHVRRRDFFRIFVEILKKQVTVRDILVIDHANVPIIKCTIDRVPVDICFTRLKMDTVPKDINILDNSILIGLDEPCMSSLAGARTLHYILKQIDTHHLSIFQTTAQSIKWWLMQRCLYDKQIGYLNNGAFTLLLLKTYMFERTENNHSIDVYNLISAFFKQWSTWPWPAPVMVTDYIPDYDGTPIDYKSLVEFEHAHMPIVTPCYRVSNAAPVVTKSTLRVLRREFSRGYNITQANFSTEEEMIKKLFKPFDLIKSYNHFLKVIFASDTVATHESWLRKIPDILPRLVEFLEEVPSIRQIQPYTKSYVKSISYRNRLQKTGFQLGEKVEQTTNDKIKISPLEPGLLHRTCYLIGLDVTPADESKDNTIDISRQVNMFRSVIDSKRSGTERDLVVNIVAVKRKELARFMNEHSVLE</sequence>
<evidence type="ECO:0000256" key="7">
    <source>
        <dbReference type="ARBA" id="ARBA00022679"/>
    </source>
</evidence>
<evidence type="ECO:0000259" key="13">
    <source>
        <dbReference type="Pfam" id="PF04926"/>
    </source>
</evidence>
<evidence type="ECO:0000256" key="10">
    <source>
        <dbReference type="ARBA" id="ARBA00022840"/>
    </source>
</evidence>